<feature type="region of interest" description="Disordered" evidence="2">
    <location>
        <begin position="225"/>
        <end position="263"/>
    </location>
</feature>
<dbReference type="PROSITE" id="PS51391">
    <property type="entry name" value="CID"/>
    <property type="match status" value="1"/>
</dbReference>
<feature type="region of interest" description="Disordered" evidence="2">
    <location>
        <begin position="1043"/>
        <end position="1074"/>
    </location>
</feature>
<dbReference type="Gene3D" id="1.25.40.90">
    <property type="match status" value="1"/>
</dbReference>
<dbReference type="SUPFAM" id="SSF63748">
    <property type="entry name" value="Tudor/PWWP/MBT"/>
    <property type="match status" value="1"/>
</dbReference>
<dbReference type="EMBL" id="JBAMMX010000006">
    <property type="protein sequence ID" value="KAK6937503.1"/>
    <property type="molecule type" value="Genomic_DNA"/>
</dbReference>
<reference evidence="5 6" key="1">
    <citation type="submission" date="2023-12" db="EMBL/GenBank/DDBJ databases">
        <title>A high-quality genome assembly for Dillenia turbinata (Dilleniales).</title>
        <authorList>
            <person name="Chanderbali A."/>
        </authorList>
    </citation>
    <scope>NUCLEOTIDE SEQUENCE [LARGE SCALE GENOMIC DNA]</scope>
    <source>
        <strain evidence="5">LSX21</strain>
        <tissue evidence="5">Leaf</tissue>
    </source>
</reference>
<name>A0AAN8ZKI9_9MAGN</name>
<proteinExistence type="predicted"/>
<dbReference type="PANTHER" id="PTHR12550:SF49">
    <property type="entry name" value="PROTEIN HUA2-LIKE 2-RELATED"/>
    <property type="match status" value="1"/>
</dbReference>
<dbReference type="InterPro" id="IPR006569">
    <property type="entry name" value="CID_dom"/>
</dbReference>
<accession>A0AAN8ZKI9</accession>
<feature type="domain" description="PWWP" evidence="3">
    <location>
        <begin position="25"/>
        <end position="82"/>
    </location>
</feature>
<keyword evidence="6" id="KW-1185">Reference proteome</keyword>
<gene>
    <name evidence="5" type="ORF">RJ641_031011</name>
</gene>
<evidence type="ECO:0000313" key="5">
    <source>
        <dbReference type="EMBL" id="KAK6937503.1"/>
    </source>
</evidence>
<feature type="compositionally biased region" description="Pro residues" evidence="2">
    <location>
        <begin position="1129"/>
        <end position="1165"/>
    </location>
</feature>
<feature type="compositionally biased region" description="Polar residues" evidence="2">
    <location>
        <begin position="770"/>
        <end position="786"/>
    </location>
</feature>
<evidence type="ECO:0000259" key="3">
    <source>
        <dbReference type="PROSITE" id="PS50812"/>
    </source>
</evidence>
<keyword evidence="1" id="KW-0507">mRNA processing</keyword>
<dbReference type="SMART" id="SM00582">
    <property type="entry name" value="RPR"/>
    <property type="match status" value="1"/>
</dbReference>
<evidence type="ECO:0000259" key="4">
    <source>
        <dbReference type="PROSITE" id="PS51391"/>
    </source>
</evidence>
<feature type="region of interest" description="Disordered" evidence="2">
    <location>
        <begin position="312"/>
        <end position="339"/>
    </location>
</feature>
<feature type="compositionally biased region" description="Acidic residues" evidence="2">
    <location>
        <begin position="1044"/>
        <end position="1055"/>
    </location>
</feature>
<feature type="region of interest" description="Disordered" evidence="2">
    <location>
        <begin position="744"/>
        <end position="823"/>
    </location>
</feature>
<comment type="caution">
    <text evidence="5">The sequence shown here is derived from an EMBL/GenBank/DDBJ whole genome shotgun (WGS) entry which is preliminary data.</text>
</comment>
<feature type="region of interest" description="Disordered" evidence="2">
    <location>
        <begin position="163"/>
        <end position="186"/>
    </location>
</feature>
<organism evidence="5 6">
    <name type="scientific">Dillenia turbinata</name>
    <dbReference type="NCBI Taxonomy" id="194707"/>
    <lineage>
        <taxon>Eukaryota</taxon>
        <taxon>Viridiplantae</taxon>
        <taxon>Streptophyta</taxon>
        <taxon>Embryophyta</taxon>
        <taxon>Tracheophyta</taxon>
        <taxon>Spermatophyta</taxon>
        <taxon>Magnoliopsida</taxon>
        <taxon>eudicotyledons</taxon>
        <taxon>Gunneridae</taxon>
        <taxon>Pentapetalae</taxon>
        <taxon>Dilleniales</taxon>
        <taxon>Dilleniaceae</taxon>
        <taxon>Dillenia</taxon>
    </lineage>
</organism>
<sequence>MAPSRRKGISKAAVAAPAARRQWKVGDLVLAKVKGFPAWPATVSEPEKWGYTTDWKKVLVYFFGTKQIAFCNPADVEAFTEEKKETLLTKRQGKGADFVRAVQEIVDSYDKLKKANQIGESNCSLTNAESSAGVEADAAVDCEKDTSEQTLNVQIKPLYPTEECKSRSHPIEESGTAKRIDASSEMEALTAQPTDNSSASMTNHILRNGFRVRQPPTDALLRRLQPTRSSRSSLRADVSRLQTSTLPFNGLGKGARDGTQDGSLKRYKRLRKSPKAYASPDLGILASASNDSIEDDGSEIATVDSDAISLNEGSSVESGCKVQHSENATGYPEDDVEPSRRLDLRTKTVITKKKRKSNRKRSSNDVVDITLRADKDTVLEAEGNDNGQFSPKACDNSKECNFKEDGDEHLPLVKRARVRMGKISATDRLDGLSKMEEKSSQEVPLQLSEQAHLFLNGDDKVNADGKSMVLKEASENSLLSSSSDQLSEERHKPWKLQKNQSFGCSVDGEAALPPSKRLNRALEAMSANAVEDVQAPTEAPTLPNGICTSKNVESPVINASWPDNCGLLNSLSLIPKEKEKSEVVTIHGQIPEPSSPNHGGGHTGLSSIDRIMQFSPSIDDTKIKNIIVKADKAICKLDDSCCAARSPDPLPGKDDISSISTSNTAKIVIGNVEGNCCQNTEILTPPVNEDCQVEDMCETVKELKDQLENDLHTPSLPASENGPISAAQETEQIYQCASVLKDMPGIPLSPSPPGGQNSSARASPPRSSLCHISTSDNSNSPQNNGFCSPDLHLRHEKSAALDVDEGKSESAEAHRSKSPGKWTNATKAARVAFESAIGTLTRTKESIGRATRIAMDCAKFGIAAEVVDILASNMERESSMHKRVDLFFLVDSITQCSRGLKGNINGLFSSAIQAKLPRLVSAAAPPGHAGQENRRQCLKASEILFFSVVCASVAFYSSYPTHPRVLRLWFERKLFPEPLIKQHIRDLDSLNSASSTGAFSRRPTRTERAFDDPIREMEGMLVDEYGSNSSFQLPGFCMPRMLKDEDEGTDSDGESFEAVTPEHPPEAQQSAPSPCIEKHRHILADVDGELEMEDVAPSSDLDMMQVDQTTHVTGAPVLPHQVEQHFLPPFAPPLPHEVPPSSPPLPTSPPPPPPPPLPPLPPRPSAPNSFTSSVDSSKQLYMSSHVVHDSSQQSTSQHSVAPRINPIVSDTSNYYHVHECRDGRMEIQAPTSGSFASFPASHPSIPPMENNHTEAAILQHNGFHLRPPHTAQSNQFSYVQADQGIQSHGDFTPPSYHNTYSFEPNMDAGNYHHDWERMRLAPYEHRDDWRYSRRPPFHGPMHRERAKGYAPVQYGCPPCEPPRISNRGWHYPPQGINNRNSMPRRPPPEGSIHLTNRGHFRAELETAFFCCFTGILVFATPCWVDMLYISISVRVSSIGSVGKVEVE</sequence>
<dbReference type="InterPro" id="IPR008942">
    <property type="entry name" value="ENTH_VHS"/>
</dbReference>
<feature type="compositionally biased region" description="Polar residues" evidence="2">
    <location>
        <begin position="1168"/>
        <end position="1182"/>
    </location>
</feature>
<dbReference type="Proteomes" id="UP001370490">
    <property type="component" value="Unassembled WGS sequence"/>
</dbReference>
<dbReference type="InterPro" id="IPR000313">
    <property type="entry name" value="PWWP_dom"/>
</dbReference>
<evidence type="ECO:0000256" key="1">
    <source>
        <dbReference type="ARBA" id="ARBA00022664"/>
    </source>
</evidence>
<feature type="domain" description="CID" evidence="4">
    <location>
        <begin position="825"/>
        <end position="991"/>
    </location>
</feature>
<evidence type="ECO:0000313" key="6">
    <source>
        <dbReference type="Proteomes" id="UP001370490"/>
    </source>
</evidence>
<feature type="compositionally biased region" description="Low complexity" evidence="2">
    <location>
        <begin position="1183"/>
        <end position="1200"/>
    </location>
</feature>
<dbReference type="Pfam" id="PF04818">
    <property type="entry name" value="CID"/>
    <property type="match status" value="1"/>
</dbReference>
<feature type="compositionally biased region" description="Basic and acidic residues" evidence="2">
    <location>
        <begin position="791"/>
        <end position="815"/>
    </location>
</feature>
<evidence type="ECO:0000256" key="2">
    <source>
        <dbReference type="SAM" id="MobiDB-lite"/>
    </source>
</evidence>
<dbReference type="Pfam" id="PF00855">
    <property type="entry name" value="PWWP"/>
    <property type="match status" value="1"/>
</dbReference>
<feature type="compositionally biased region" description="Low complexity" evidence="2">
    <location>
        <begin position="754"/>
        <end position="768"/>
    </location>
</feature>
<dbReference type="Gene3D" id="2.30.30.140">
    <property type="match status" value="1"/>
</dbReference>
<dbReference type="PANTHER" id="PTHR12550">
    <property type="entry name" value="HEPATOMA-DERIVED GROWTH FACTOR-RELATED"/>
    <property type="match status" value="1"/>
</dbReference>
<protein>
    <submittedName>
        <fullName evidence="5">CID domain</fullName>
    </submittedName>
</protein>
<dbReference type="GO" id="GO:0006397">
    <property type="term" value="P:mRNA processing"/>
    <property type="evidence" value="ECO:0007669"/>
    <property type="project" value="UniProtKB-KW"/>
</dbReference>
<feature type="compositionally biased region" description="Basic and acidic residues" evidence="2">
    <location>
        <begin position="163"/>
        <end position="182"/>
    </location>
</feature>
<feature type="region of interest" description="Disordered" evidence="2">
    <location>
        <begin position="474"/>
        <end position="493"/>
    </location>
</feature>
<dbReference type="SMART" id="SM00293">
    <property type="entry name" value="PWWP"/>
    <property type="match status" value="1"/>
</dbReference>
<feature type="region of interest" description="Disordered" evidence="2">
    <location>
        <begin position="1126"/>
        <end position="1205"/>
    </location>
</feature>
<dbReference type="GO" id="GO:0005634">
    <property type="term" value="C:nucleus"/>
    <property type="evidence" value="ECO:0007669"/>
    <property type="project" value="UniProtKB-ARBA"/>
</dbReference>
<feature type="compositionally biased region" description="Low complexity" evidence="2">
    <location>
        <begin position="475"/>
        <end position="485"/>
    </location>
</feature>
<dbReference type="PROSITE" id="PS50812">
    <property type="entry name" value="PWWP"/>
    <property type="match status" value="1"/>
</dbReference>